<evidence type="ECO:0000313" key="4">
    <source>
        <dbReference type="Proteomes" id="UP000029868"/>
    </source>
</evidence>
<dbReference type="RefSeq" id="WP_033083073.1">
    <property type="nucleotide sequence ID" value="NZ_JQEC01000042.1"/>
</dbReference>
<dbReference type="AlphaFoldDB" id="A0A099KNK3"/>
<dbReference type="Proteomes" id="UP000029868">
    <property type="component" value="Unassembled WGS sequence"/>
</dbReference>
<evidence type="ECO:0000256" key="2">
    <source>
        <dbReference type="SAM" id="SignalP"/>
    </source>
</evidence>
<evidence type="ECO:0000256" key="1">
    <source>
        <dbReference type="SAM" id="MobiDB-lite"/>
    </source>
</evidence>
<proteinExistence type="predicted"/>
<feature type="compositionally biased region" description="Basic and acidic residues" evidence="1">
    <location>
        <begin position="72"/>
        <end position="90"/>
    </location>
</feature>
<feature type="chain" id="PRO_5001957449" evidence="2">
    <location>
        <begin position="21"/>
        <end position="140"/>
    </location>
</feature>
<keyword evidence="2" id="KW-0732">Signal</keyword>
<feature type="compositionally biased region" description="Polar residues" evidence="1">
    <location>
        <begin position="61"/>
        <end position="71"/>
    </location>
</feature>
<gene>
    <name evidence="3" type="ORF">GAB14E_3355</name>
</gene>
<feature type="region of interest" description="Disordered" evidence="1">
    <location>
        <begin position="52"/>
        <end position="140"/>
    </location>
</feature>
<organism evidence="3 4">
    <name type="scientific">Colwellia psychrerythraea</name>
    <name type="common">Vibrio psychroerythus</name>
    <dbReference type="NCBI Taxonomy" id="28229"/>
    <lineage>
        <taxon>Bacteria</taxon>
        <taxon>Pseudomonadati</taxon>
        <taxon>Pseudomonadota</taxon>
        <taxon>Gammaproteobacteria</taxon>
        <taxon>Alteromonadales</taxon>
        <taxon>Colwelliaceae</taxon>
        <taxon>Colwellia</taxon>
    </lineage>
</organism>
<dbReference type="EMBL" id="JQEC01000042">
    <property type="protein sequence ID" value="KGJ91203.1"/>
    <property type="molecule type" value="Genomic_DNA"/>
</dbReference>
<accession>A0A099KNK3</accession>
<dbReference type="PATRIC" id="fig|28229.3.peg.3079"/>
<sequence length="140" mass="15289">MKPIKLLIMVSVTAAITAFGYQLISSDEENGLAEPVEEITGQSNIQNSRIIHGEENESAYLASTKNTTETTRQIEKSKHQQEEAPREVRGYSRPAPPPPLTANQSRDARDNVTQGHGHEHAPVSRARKVNEPAPPLGASN</sequence>
<comment type="caution">
    <text evidence="3">The sequence shown here is derived from an EMBL/GenBank/DDBJ whole genome shotgun (WGS) entry which is preliminary data.</text>
</comment>
<feature type="compositionally biased region" description="Basic and acidic residues" evidence="1">
    <location>
        <begin position="106"/>
        <end position="122"/>
    </location>
</feature>
<reference evidence="3 4" key="1">
    <citation type="submission" date="2014-08" db="EMBL/GenBank/DDBJ databases">
        <title>Genomic and Phenotypic Diversity of Colwellia psychrerythraea strains from Disparate Marine Basins.</title>
        <authorList>
            <person name="Techtmann S.M."/>
            <person name="Stelling S.C."/>
            <person name="Utturkar S.M."/>
            <person name="Alshibli N."/>
            <person name="Harris A."/>
            <person name="Brown S.D."/>
            <person name="Hazen T.C."/>
        </authorList>
    </citation>
    <scope>NUCLEOTIDE SEQUENCE [LARGE SCALE GENOMIC DNA]</scope>
    <source>
        <strain evidence="3 4">GAB14E</strain>
    </source>
</reference>
<evidence type="ECO:0000313" key="3">
    <source>
        <dbReference type="EMBL" id="KGJ91203.1"/>
    </source>
</evidence>
<feature type="signal peptide" evidence="2">
    <location>
        <begin position="1"/>
        <end position="20"/>
    </location>
</feature>
<protein>
    <submittedName>
        <fullName evidence="3">Uncharacterized protein</fullName>
    </submittedName>
</protein>
<name>A0A099KNK3_COLPS</name>